<dbReference type="PANTHER" id="PTHR43133:SF39">
    <property type="entry name" value="SIMILAR TO RNA POLYMERASE SIGMA-E FACTOR"/>
    <property type="match status" value="1"/>
</dbReference>
<evidence type="ECO:0000259" key="4">
    <source>
        <dbReference type="Pfam" id="PF07638"/>
    </source>
</evidence>
<dbReference type="SUPFAM" id="SSF88659">
    <property type="entry name" value="Sigma3 and sigma4 domains of RNA polymerase sigma factors"/>
    <property type="match status" value="1"/>
</dbReference>
<dbReference type="NCBIfam" id="TIGR02937">
    <property type="entry name" value="sigma70-ECF"/>
    <property type="match status" value="1"/>
</dbReference>
<dbReference type="Proteomes" id="UP000593932">
    <property type="component" value="Chromosome"/>
</dbReference>
<dbReference type="InterPro" id="IPR014284">
    <property type="entry name" value="RNA_pol_sigma-70_dom"/>
</dbReference>
<dbReference type="InterPro" id="IPR039425">
    <property type="entry name" value="RNA_pol_sigma-70-like"/>
</dbReference>
<evidence type="ECO:0000256" key="1">
    <source>
        <dbReference type="ARBA" id="ARBA00023015"/>
    </source>
</evidence>
<keyword evidence="3" id="KW-0804">Transcription</keyword>
<protein>
    <submittedName>
        <fullName evidence="5">Sigma-70 family RNA polymerase sigma factor</fullName>
    </submittedName>
</protein>
<dbReference type="InterPro" id="IPR036388">
    <property type="entry name" value="WH-like_DNA-bd_sf"/>
</dbReference>
<dbReference type="InterPro" id="IPR013324">
    <property type="entry name" value="RNA_pol_sigma_r3/r4-like"/>
</dbReference>
<proteinExistence type="predicted"/>
<gene>
    <name evidence="5" type="ORF">INQ42_02240</name>
</gene>
<name>A0A7S6ULC0_9GAMM</name>
<dbReference type="Pfam" id="PF07638">
    <property type="entry name" value="Sigma70_ECF"/>
    <property type="match status" value="1"/>
</dbReference>
<evidence type="ECO:0000256" key="3">
    <source>
        <dbReference type="ARBA" id="ARBA00023163"/>
    </source>
</evidence>
<dbReference type="EMBL" id="CP063657">
    <property type="protein sequence ID" value="QOW22448.1"/>
    <property type="molecule type" value="Genomic_DNA"/>
</dbReference>
<evidence type="ECO:0000313" key="6">
    <source>
        <dbReference type="Proteomes" id="UP000593932"/>
    </source>
</evidence>
<dbReference type="InterPro" id="IPR011517">
    <property type="entry name" value="RNA_pol_sigma70_ECF-like"/>
</dbReference>
<dbReference type="NCBIfam" id="TIGR02999">
    <property type="entry name" value="Sig-70_X6"/>
    <property type="match status" value="1"/>
</dbReference>
<evidence type="ECO:0000256" key="2">
    <source>
        <dbReference type="ARBA" id="ARBA00023082"/>
    </source>
</evidence>
<dbReference type="Gene3D" id="1.10.10.10">
    <property type="entry name" value="Winged helix-like DNA-binding domain superfamily/Winged helix DNA-binding domain"/>
    <property type="match status" value="1"/>
</dbReference>
<keyword evidence="6" id="KW-1185">Reference proteome</keyword>
<dbReference type="InterPro" id="IPR053812">
    <property type="entry name" value="HTH_Sigma70_ECF-like"/>
</dbReference>
<keyword evidence="1" id="KW-0805">Transcription regulation</keyword>
<dbReference type="PANTHER" id="PTHR43133">
    <property type="entry name" value="RNA POLYMERASE ECF-TYPE SIGMA FACTO"/>
    <property type="match status" value="1"/>
</dbReference>
<keyword evidence="2" id="KW-0731">Sigma factor</keyword>
<accession>A0A7S6ULC0</accession>
<evidence type="ECO:0000313" key="5">
    <source>
        <dbReference type="EMBL" id="QOW22448.1"/>
    </source>
</evidence>
<sequence length="207" mass="22654">MEKGSGPGRPGTDDELEPDMAGAGAAELAPLLYPDLRRAARGIRARSSGSALQTTALIHEAYLKMASVGPWKSHRHFLASAAVAMRHVMVDEARSRLRLCRGEGRTPISLDDPDNYTQAQQALMVTESETRVVVGDAVEQLAAIEPRMARVVECRYFAGYTEVETADILGVTERTVRRDWIKARAWLQKELGDYRGVTDPADEGATS</sequence>
<organism evidence="5 6">
    <name type="scientific">Novilysobacter avium</name>
    <dbReference type="NCBI Taxonomy" id="2781023"/>
    <lineage>
        <taxon>Bacteria</taxon>
        <taxon>Pseudomonadati</taxon>
        <taxon>Pseudomonadota</taxon>
        <taxon>Gammaproteobacteria</taxon>
        <taxon>Lysobacterales</taxon>
        <taxon>Lysobacteraceae</taxon>
        <taxon>Novilysobacter</taxon>
    </lineage>
</organism>
<reference evidence="5 6" key="1">
    <citation type="submission" date="2020-10" db="EMBL/GenBank/DDBJ databases">
        <title>complete genome sequencing of Lysobacter sp. H23M41.</title>
        <authorList>
            <person name="Bae J.-W."/>
            <person name="Lee S.-Y."/>
        </authorList>
    </citation>
    <scope>NUCLEOTIDE SEQUENCE [LARGE SCALE GENOMIC DNA]</scope>
    <source>
        <strain evidence="5 6">H23M41</strain>
    </source>
</reference>
<dbReference type="RefSeq" id="WP_194034978.1">
    <property type="nucleotide sequence ID" value="NZ_CP063657.1"/>
</dbReference>
<feature type="domain" description="RNA polymerase sigma-70 ECF-like HTH" evidence="4">
    <location>
        <begin position="25"/>
        <end position="191"/>
    </location>
</feature>